<organism evidence="2">
    <name type="scientific">Psorophora albipes</name>
    <dbReference type="NCBI Taxonomy" id="869069"/>
    <lineage>
        <taxon>Eukaryota</taxon>
        <taxon>Metazoa</taxon>
        <taxon>Ecdysozoa</taxon>
        <taxon>Arthropoda</taxon>
        <taxon>Hexapoda</taxon>
        <taxon>Insecta</taxon>
        <taxon>Pterygota</taxon>
        <taxon>Neoptera</taxon>
        <taxon>Endopterygota</taxon>
        <taxon>Diptera</taxon>
        <taxon>Nematocera</taxon>
        <taxon>Culicoidea</taxon>
        <taxon>Culicidae</taxon>
        <taxon>Culicinae</taxon>
        <taxon>Aedini</taxon>
        <taxon>Psorophora</taxon>
    </lineage>
</organism>
<protein>
    <submittedName>
        <fullName evidence="2">Putative secreted protein</fullName>
    </submittedName>
</protein>
<evidence type="ECO:0000256" key="1">
    <source>
        <dbReference type="SAM" id="SignalP"/>
    </source>
</evidence>
<proteinExistence type="evidence at transcript level"/>
<dbReference type="EMBL" id="GALA01000563">
    <property type="protein sequence ID" value="JAA94289.1"/>
    <property type="molecule type" value="mRNA"/>
</dbReference>
<accession>T1D5D6</accession>
<sequence length="120" mass="13562">MEIITRTLRLVLLVLVASILIAEIECAPSRQQQQQQSVSVDDGPVQHLSRDELRQLFQRDAKWASSSNSHSADSHSDEWKASVLTNLKKMQTALGMPTESSPLLYRPMPYKPVFEQNSVQ</sequence>
<feature type="signal peptide" evidence="1">
    <location>
        <begin position="1"/>
        <end position="26"/>
    </location>
</feature>
<keyword evidence="1" id="KW-0732">Signal</keyword>
<reference evidence="2" key="1">
    <citation type="journal article" date="2013" name="BMC Genomics">
        <title>A deep insight into the sialotranscriptome of the mosquito, Psorophora albipes.</title>
        <authorList>
            <person name="Chagas A.C."/>
            <person name="Calvo E."/>
            <person name="Rios-Velasquez C.M."/>
            <person name="Pessoa F.A."/>
            <person name="Medeiros J.F."/>
            <person name="Ribeiro J.M."/>
        </authorList>
    </citation>
    <scope>NUCLEOTIDE SEQUENCE</scope>
</reference>
<feature type="chain" id="PRO_5004574218" evidence="1">
    <location>
        <begin position="27"/>
        <end position="120"/>
    </location>
</feature>
<name>T1D5D6_9DIPT</name>
<dbReference type="AlphaFoldDB" id="T1D5D6"/>
<evidence type="ECO:0000313" key="2">
    <source>
        <dbReference type="EMBL" id="JAA94289.1"/>
    </source>
</evidence>